<sequence>DAPDQARTVRPLPAGPPHDAEGHALRPEPGGPAQDRRRPAAGRRPPRQEAPL</sequence>
<feature type="non-terminal residue" evidence="2">
    <location>
        <position position="1"/>
    </location>
</feature>
<name>A0A6J4S445_9ACTN</name>
<proteinExistence type="predicted"/>
<accession>A0A6J4S445</accession>
<feature type="region of interest" description="Disordered" evidence="1">
    <location>
        <begin position="1"/>
        <end position="52"/>
    </location>
</feature>
<evidence type="ECO:0000313" key="2">
    <source>
        <dbReference type="EMBL" id="CAA9488804.1"/>
    </source>
</evidence>
<dbReference type="EMBL" id="CADCVU010000054">
    <property type="protein sequence ID" value="CAA9488804.1"/>
    <property type="molecule type" value="Genomic_DNA"/>
</dbReference>
<gene>
    <name evidence="2" type="ORF">AVDCRST_MAG45-611</name>
</gene>
<evidence type="ECO:0000256" key="1">
    <source>
        <dbReference type="SAM" id="MobiDB-lite"/>
    </source>
</evidence>
<reference evidence="2" key="1">
    <citation type="submission" date="2020-02" db="EMBL/GenBank/DDBJ databases">
        <authorList>
            <person name="Meier V. D."/>
        </authorList>
    </citation>
    <scope>NUCLEOTIDE SEQUENCE</scope>
    <source>
        <strain evidence="2">AVDCRST_MAG45</strain>
    </source>
</reference>
<dbReference type="AlphaFoldDB" id="A0A6J4S445"/>
<protein>
    <submittedName>
        <fullName evidence="2">Uncharacterized protein</fullName>
    </submittedName>
</protein>
<feature type="non-terminal residue" evidence="2">
    <location>
        <position position="52"/>
    </location>
</feature>
<organism evidence="2">
    <name type="scientific">uncultured Solirubrobacterales bacterium</name>
    <dbReference type="NCBI Taxonomy" id="768556"/>
    <lineage>
        <taxon>Bacteria</taxon>
        <taxon>Bacillati</taxon>
        <taxon>Actinomycetota</taxon>
        <taxon>Thermoleophilia</taxon>
        <taxon>Solirubrobacterales</taxon>
        <taxon>environmental samples</taxon>
    </lineage>
</organism>